<dbReference type="AlphaFoldDB" id="A0A3L6RWU6"/>
<keyword evidence="2" id="KW-1185">Reference proteome</keyword>
<comment type="caution">
    <text evidence="1">The sequence shown here is derived from an EMBL/GenBank/DDBJ whole genome shotgun (WGS) entry which is preliminary data.</text>
</comment>
<evidence type="ECO:0000313" key="1">
    <source>
        <dbReference type="EMBL" id="RLN09553.1"/>
    </source>
</evidence>
<name>A0A3L6RWU6_PANMI</name>
<sequence>MIGGVWRAILVMGADDGPAETSLRKILALAIKARVGGPGDGTMSNVHATSLL</sequence>
<accession>A0A3L6RWU6</accession>
<dbReference type="Proteomes" id="UP000275267">
    <property type="component" value="Unassembled WGS sequence"/>
</dbReference>
<evidence type="ECO:0000313" key="2">
    <source>
        <dbReference type="Proteomes" id="UP000275267"/>
    </source>
</evidence>
<reference evidence="2" key="1">
    <citation type="journal article" date="2019" name="Nat. Commun.">
        <title>The genome of broomcorn millet.</title>
        <authorList>
            <person name="Zou C."/>
            <person name="Miki D."/>
            <person name="Li D."/>
            <person name="Tang Q."/>
            <person name="Xiao L."/>
            <person name="Rajput S."/>
            <person name="Deng P."/>
            <person name="Jia W."/>
            <person name="Huang R."/>
            <person name="Zhang M."/>
            <person name="Sun Y."/>
            <person name="Hu J."/>
            <person name="Fu X."/>
            <person name="Schnable P.S."/>
            <person name="Li F."/>
            <person name="Zhang H."/>
            <person name="Feng B."/>
            <person name="Zhu X."/>
            <person name="Liu R."/>
            <person name="Schnable J.C."/>
            <person name="Zhu J.-K."/>
            <person name="Zhang H."/>
        </authorList>
    </citation>
    <scope>NUCLEOTIDE SEQUENCE [LARGE SCALE GENOMIC DNA]</scope>
</reference>
<organism evidence="1 2">
    <name type="scientific">Panicum miliaceum</name>
    <name type="common">Proso millet</name>
    <name type="synonym">Broomcorn millet</name>
    <dbReference type="NCBI Taxonomy" id="4540"/>
    <lineage>
        <taxon>Eukaryota</taxon>
        <taxon>Viridiplantae</taxon>
        <taxon>Streptophyta</taxon>
        <taxon>Embryophyta</taxon>
        <taxon>Tracheophyta</taxon>
        <taxon>Spermatophyta</taxon>
        <taxon>Magnoliopsida</taxon>
        <taxon>Liliopsida</taxon>
        <taxon>Poales</taxon>
        <taxon>Poaceae</taxon>
        <taxon>PACMAD clade</taxon>
        <taxon>Panicoideae</taxon>
        <taxon>Panicodae</taxon>
        <taxon>Paniceae</taxon>
        <taxon>Panicinae</taxon>
        <taxon>Panicum</taxon>
        <taxon>Panicum sect. Panicum</taxon>
    </lineage>
</organism>
<proteinExistence type="predicted"/>
<gene>
    <name evidence="1" type="ORF">C2845_PM11G13170</name>
</gene>
<protein>
    <submittedName>
        <fullName evidence="1">Uncharacterized protein</fullName>
    </submittedName>
</protein>
<dbReference type="EMBL" id="PQIB02000007">
    <property type="protein sequence ID" value="RLN09553.1"/>
    <property type="molecule type" value="Genomic_DNA"/>
</dbReference>